<dbReference type="Proteomes" id="UP000321685">
    <property type="component" value="Unassembled WGS sequence"/>
</dbReference>
<dbReference type="EMBL" id="BJVJ01000044">
    <property type="protein sequence ID" value="GEL25040.1"/>
    <property type="molecule type" value="Genomic_DNA"/>
</dbReference>
<dbReference type="InterPro" id="IPR011051">
    <property type="entry name" value="RmlC_Cupin_sf"/>
</dbReference>
<evidence type="ECO:0000313" key="4">
    <source>
        <dbReference type="Proteomes" id="UP000321685"/>
    </source>
</evidence>
<proteinExistence type="predicted"/>
<evidence type="ECO:0000259" key="2">
    <source>
        <dbReference type="Pfam" id="PF05899"/>
    </source>
</evidence>
<dbReference type="PANTHER" id="PTHR40943">
    <property type="entry name" value="CYTOPLASMIC PROTEIN-RELATED"/>
    <property type="match status" value="1"/>
</dbReference>
<dbReference type="InterPro" id="IPR008579">
    <property type="entry name" value="UGlyAH_Cupin_dom"/>
</dbReference>
<reference evidence="3 4" key="1">
    <citation type="submission" date="2019-07" db="EMBL/GenBank/DDBJ databases">
        <title>Whole genome shotgun sequence of Pseudonocardia sulfidoxydans NBRC 16205.</title>
        <authorList>
            <person name="Hosoyama A."/>
            <person name="Uohara A."/>
            <person name="Ohji S."/>
            <person name="Ichikawa N."/>
        </authorList>
    </citation>
    <scope>NUCLEOTIDE SEQUENCE [LARGE SCALE GENOMIC DNA]</scope>
    <source>
        <strain evidence="3 4">NBRC 16205</strain>
    </source>
</reference>
<dbReference type="Pfam" id="PF05899">
    <property type="entry name" value="Cupin_3"/>
    <property type="match status" value="1"/>
</dbReference>
<dbReference type="AlphaFoldDB" id="A0A511DJQ2"/>
<name>A0A511DJQ2_9PSEU</name>
<dbReference type="PANTHER" id="PTHR40943:SF1">
    <property type="entry name" value="CYTOPLASMIC PROTEIN"/>
    <property type="match status" value="1"/>
</dbReference>
<dbReference type="SUPFAM" id="SSF51182">
    <property type="entry name" value="RmlC-like cupins"/>
    <property type="match status" value="1"/>
</dbReference>
<organism evidence="3 4">
    <name type="scientific">Pseudonocardia sulfidoxydans NBRC 16205</name>
    <dbReference type="NCBI Taxonomy" id="1223511"/>
    <lineage>
        <taxon>Bacteria</taxon>
        <taxon>Bacillati</taxon>
        <taxon>Actinomycetota</taxon>
        <taxon>Actinomycetes</taxon>
        <taxon>Pseudonocardiales</taxon>
        <taxon>Pseudonocardiaceae</taxon>
        <taxon>Pseudonocardia</taxon>
    </lineage>
</organism>
<evidence type="ECO:0000313" key="3">
    <source>
        <dbReference type="EMBL" id="GEL25040.1"/>
    </source>
</evidence>
<dbReference type="CDD" id="cd02227">
    <property type="entry name" value="cupin_TM1112-like"/>
    <property type="match status" value="1"/>
</dbReference>
<keyword evidence="4" id="KW-1185">Reference proteome</keyword>
<evidence type="ECO:0000256" key="1">
    <source>
        <dbReference type="SAM" id="MobiDB-lite"/>
    </source>
</evidence>
<feature type="domain" description="(S)-ureidoglycine aminohydrolase cupin" evidence="2">
    <location>
        <begin position="41"/>
        <end position="112"/>
    </location>
</feature>
<accession>A0A511DJQ2</accession>
<gene>
    <name evidence="3" type="ORF">PSU4_39940</name>
</gene>
<feature type="region of interest" description="Disordered" evidence="1">
    <location>
        <begin position="1"/>
        <end position="44"/>
    </location>
</feature>
<dbReference type="Gene3D" id="2.60.120.10">
    <property type="entry name" value="Jelly Rolls"/>
    <property type="match status" value="1"/>
</dbReference>
<dbReference type="InterPro" id="IPR014710">
    <property type="entry name" value="RmlC-like_jellyroll"/>
</dbReference>
<comment type="caution">
    <text evidence="3">The sequence shown here is derived from an EMBL/GenBank/DDBJ whole genome shotgun (WGS) entry which is preliminary data.</text>
</comment>
<sequence>MPAAIRLSRREVEGDLAPAGRRPGADTGDPQVRSRPVTSGGPERIGVWECAPGGWAVENRLDTETCVILSGRARITDRDGGRTFEISAGDLLVLPAGWSGRWDVVETVRKVFVTC</sequence>
<protein>
    <submittedName>
        <fullName evidence="3">Cupin</fullName>
    </submittedName>
</protein>